<dbReference type="Gene3D" id="3.30.70.360">
    <property type="match status" value="1"/>
</dbReference>
<evidence type="ECO:0000256" key="2">
    <source>
        <dbReference type="ARBA" id="ARBA00006153"/>
    </source>
</evidence>
<comment type="similarity">
    <text evidence="2">Belongs to the peptidase M20 family.</text>
</comment>
<dbReference type="SUPFAM" id="SSF53187">
    <property type="entry name" value="Zn-dependent exopeptidases"/>
    <property type="match status" value="1"/>
</dbReference>
<reference evidence="8 9" key="1">
    <citation type="journal article" date="2011" name="Int. J. Syst. Evol. Microbiol.">
        <title>Zhongshania antarctica gen. nov., sp. nov. and Zhongshania guokunii sp. nov., gammaproteobacteria respectively isolated from coastal attached (fast) ice and surface seawater of the Antarctic.</title>
        <authorList>
            <person name="Li H.J."/>
            <person name="Zhang X.Y."/>
            <person name="Chen C.X."/>
            <person name="Zhang Y.J."/>
            <person name="Gao Z.M."/>
            <person name="Yu Y."/>
            <person name="Chen X.L."/>
            <person name="Chen B."/>
            <person name="Zhang Y.Z."/>
        </authorList>
    </citation>
    <scope>NUCLEOTIDE SEQUENCE [LARGE SCALE GENOMIC DNA]</scope>
    <source>
        <strain evidence="8 9">15-R06ZXC-3</strain>
    </source>
</reference>
<evidence type="ECO:0000256" key="4">
    <source>
        <dbReference type="ARBA" id="ARBA00022723"/>
    </source>
</evidence>
<gene>
    <name evidence="8" type="ORF">AB4874_11840</name>
</gene>
<evidence type="ECO:0000313" key="9">
    <source>
        <dbReference type="Proteomes" id="UP001557465"/>
    </source>
</evidence>
<dbReference type="Pfam" id="PF01546">
    <property type="entry name" value="Peptidase_M20"/>
    <property type="match status" value="1"/>
</dbReference>
<dbReference type="PIRSF" id="PIRSF001235">
    <property type="entry name" value="Amidase_carbamoylase"/>
    <property type="match status" value="1"/>
</dbReference>
<dbReference type="RefSeq" id="WP_368392137.1">
    <property type="nucleotide sequence ID" value="NZ_JBFRYC010000006.1"/>
</dbReference>
<evidence type="ECO:0000256" key="5">
    <source>
        <dbReference type="ARBA" id="ARBA00022801"/>
    </source>
</evidence>
<dbReference type="InterPro" id="IPR011650">
    <property type="entry name" value="Peptidase_M20_dimer"/>
</dbReference>
<dbReference type="EMBL" id="JBFRYC010000006">
    <property type="protein sequence ID" value="MEX1662331.1"/>
    <property type="molecule type" value="Genomic_DNA"/>
</dbReference>
<evidence type="ECO:0000256" key="3">
    <source>
        <dbReference type="ARBA" id="ARBA00011738"/>
    </source>
</evidence>
<dbReference type="Pfam" id="PF07687">
    <property type="entry name" value="M20_dimer"/>
    <property type="match status" value="1"/>
</dbReference>
<evidence type="ECO:0000259" key="7">
    <source>
        <dbReference type="Pfam" id="PF07687"/>
    </source>
</evidence>
<dbReference type="CDD" id="cd03884">
    <property type="entry name" value="M20_bAS"/>
    <property type="match status" value="1"/>
</dbReference>
<comment type="cofactor">
    <cofactor evidence="1">
        <name>Mn(2+)</name>
        <dbReference type="ChEBI" id="CHEBI:29035"/>
    </cofactor>
</comment>
<comment type="subunit">
    <text evidence="3">Homodimer.</text>
</comment>
<organism evidence="8 9">
    <name type="scientific">Thioclava arctica</name>
    <dbReference type="NCBI Taxonomy" id="3238301"/>
    <lineage>
        <taxon>Bacteria</taxon>
        <taxon>Pseudomonadati</taxon>
        <taxon>Pseudomonadota</taxon>
        <taxon>Alphaproteobacteria</taxon>
        <taxon>Rhodobacterales</taxon>
        <taxon>Paracoccaceae</taxon>
        <taxon>Thioclava</taxon>
    </lineage>
</organism>
<dbReference type="InterPro" id="IPR010158">
    <property type="entry name" value="Amidase_Cbmase"/>
</dbReference>
<proteinExistence type="inferred from homology"/>
<evidence type="ECO:0000256" key="6">
    <source>
        <dbReference type="ARBA" id="ARBA00023211"/>
    </source>
</evidence>
<dbReference type="SUPFAM" id="SSF55031">
    <property type="entry name" value="Bacterial exopeptidase dimerisation domain"/>
    <property type="match status" value="1"/>
</dbReference>
<keyword evidence="9" id="KW-1185">Reference proteome</keyword>
<dbReference type="PANTHER" id="PTHR32494">
    <property type="entry name" value="ALLANTOATE DEIMINASE-RELATED"/>
    <property type="match status" value="1"/>
</dbReference>
<dbReference type="Gene3D" id="3.40.630.10">
    <property type="entry name" value="Zn peptidases"/>
    <property type="match status" value="1"/>
</dbReference>
<keyword evidence="5" id="KW-0378">Hydrolase</keyword>
<feature type="domain" description="Peptidase M20 dimerisation" evidence="7">
    <location>
        <begin position="210"/>
        <end position="308"/>
    </location>
</feature>
<protein>
    <submittedName>
        <fullName evidence="8">M20 family metallo-hydrolase</fullName>
    </submittedName>
</protein>
<dbReference type="Proteomes" id="UP001557465">
    <property type="component" value="Unassembled WGS sequence"/>
</dbReference>
<evidence type="ECO:0000256" key="1">
    <source>
        <dbReference type="ARBA" id="ARBA00001936"/>
    </source>
</evidence>
<dbReference type="InterPro" id="IPR036264">
    <property type="entry name" value="Bact_exopeptidase_dim_dom"/>
</dbReference>
<accession>A0ABV3TLA7</accession>
<sequence length="417" mass="43770">MTQWGEIARERLEIISMASQPGPGVTRLPFSDQHEAAIGIITGWMRAAGCAVHLDAAGTLVGRRAGPAGAGTLLIGSHQDSVRQGGCFDGIMGVALGCLALEKLEQDRVDLPFAVEILAFADEEGVRFPTALLGSRALAGTLDPTVFAMCDARGETLGDALARFGGDRDAALLLARDPADTLGYLELHIEQGPVLETLDAPLGVVTAISGIERHAVTIIGETGHAGTVPMELRRDALRAGAKLVEAVHDLALRHDLRATVGALTVSPNVVNAIPSQVDLTVEIRAPEDNAREAAGEDLARICADIARETRTEIVATRSYAQPAIACDLTLRAQLQTAVRDVTGQAPELASGATHDASAMADLCPVAMMFVRCHKGISHSPAEHARDEDMGAAVEALAETLRAFDPAARTLAHPQSVI</sequence>
<dbReference type="NCBIfam" id="TIGR01879">
    <property type="entry name" value="hydantase"/>
    <property type="match status" value="1"/>
</dbReference>
<keyword evidence="6" id="KW-0464">Manganese</keyword>
<dbReference type="PANTHER" id="PTHR32494:SF19">
    <property type="entry name" value="ALLANTOATE DEIMINASE-RELATED"/>
    <property type="match status" value="1"/>
</dbReference>
<dbReference type="InterPro" id="IPR002933">
    <property type="entry name" value="Peptidase_M20"/>
</dbReference>
<comment type="caution">
    <text evidence="8">The sequence shown here is derived from an EMBL/GenBank/DDBJ whole genome shotgun (WGS) entry which is preliminary data.</text>
</comment>
<evidence type="ECO:0000313" key="8">
    <source>
        <dbReference type="EMBL" id="MEX1662331.1"/>
    </source>
</evidence>
<name>A0ABV3TLA7_9RHOB</name>
<keyword evidence="4" id="KW-0479">Metal-binding</keyword>